<dbReference type="RefSeq" id="WP_106144275.1">
    <property type="nucleotide sequence ID" value="NZ_PVYX01000001.1"/>
</dbReference>
<keyword evidence="1" id="KW-0175">Coiled coil</keyword>
<comment type="caution">
    <text evidence="2">The sequence shown here is derived from an EMBL/GenBank/DDBJ whole genome shotgun (WGS) entry which is preliminary data.</text>
</comment>
<accession>A0A2T0MIP3</accession>
<dbReference type="Pfam" id="PF09357">
    <property type="entry name" value="RteC"/>
    <property type="match status" value="1"/>
</dbReference>
<reference evidence="2 3" key="1">
    <citation type="submission" date="2018-03" db="EMBL/GenBank/DDBJ databases">
        <title>Genomic Encyclopedia of Archaeal and Bacterial Type Strains, Phase II (KMG-II): from individual species to whole genera.</title>
        <authorList>
            <person name="Goeker M."/>
        </authorList>
    </citation>
    <scope>NUCLEOTIDE SEQUENCE [LARGE SCALE GENOMIC DNA]</scope>
    <source>
        <strain evidence="2 3">DSM 25027</strain>
    </source>
</reference>
<feature type="coiled-coil region" evidence="1">
    <location>
        <begin position="8"/>
        <end position="35"/>
    </location>
</feature>
<sequence length="289" mass="34243">MYINGLVLQRFENILNELEKQLEHLEVDNKDELLISENAIRVVKQALHDLRNEILQKGFIDEKEEIQFFKHIKPQVYSKLIYYVKLFNVESKKPRGSRKSQVKYLNEHISRLQLFFNDNLEFYHYYRRNSTAFDKQYFVRGMADIRLAIDSYHFFTDEEFSTSHDSVVATIMAYDMLIVHLKKEIDKIENNQYMENNTSLYTNLNTKLFWTSSKTDLIELIYALQSCGAINSGTADLKEIALTFEKIFNVELGDYYRTFLELKSRKTGQTKFIDVLKNSLESRIQEGEK</sequence>
<organism evidence="2 3">
    <name type="scientific">Flagellimonas meridianipacifica</name>
    <dbReference type="NCBI Taxonomy" id="1080225"/>
    <lineage>
        <taxon>Bacteria</taxon>
        <taxon>Pseudomonadati</taxon>
        <taxon>Bacteroidota</taxon>
        <taxon>Flavobacteriia</taxon>
        <taxon>Flavobacteriales</taxon>
        <taxon>Flavobacteriaceae</taxon>
        <taxon>Flagellimonas</taxon>
    </lineage>
</organism>
<dbReference type="OrthoDB" id="790983at2"/>
<dbReference type="InterPro" id="IPR018534">
    <property type="entry name" value="Tet_reg_excision_RteC"/>
</dbReference>
<protein>
    <submittedName>
        <fullName evidence="2">RteC protein</fullName>
    </submittedName>
</protein>
<name>A0A2T0MIP3_9FLAO</name>
<dbReference type="EMBL" id="PVYX01000001">
    <property type="protein sequence ID" value="PRX57376.1"/>
    <property type="molecule type" value="Genomic_DNA"/>
</dbReference>
<proteinExistence type="predicted"/>
<dbReference type="Proteomes" id="UP000237640">
    <property type="component" value="Unassembled WGS sequence"/>
</dbReference>
<evidence type="ECO:0000313" key="3">
    <source>
        <dbReference type="Proteomes" id="UP000237640"/>
    </source>
</evidence>
<evidence type="ECO:0000256" key="1">
    <source>
        <dbReference type="SAM" id="Coils"/>
    </source>
</evidence>
<keyword evidence="3" id="KW-1185">Reference proteome</keyword>
<gene>
    <name evidence="2" type="ORF">CLV81_1380</name>
</gene>
<evidence type="ECO:0000313" key="2">
    <source>
        <dbReference type="EMBL" id="PRX57376.1"/>
    </source>
</evidence>
<dbReference type="AlphaFoldDB" id="A0A2T0MIP3"/>